<dbReference type="EMBL" id="CP086136">
    <property type="protein sequence ID" value="UEM17198.1"/>
    <property type="molecule type" value="Genomic_DNA"/>
</dbReference>
<sequence>MSVRKMILGSTLGIAAAAALVAAYAVIPRPADLRAFDPAEMARLETAMWRDYYDKRHAALFYHLYESTRTQFGFSPLRSLQIALGAAGAARTFQPTRSRREADAALPALVGYYRDFASATRTRPPVSSLTGGRRGARRRTRATMASPSHAWRR</sequence>
<dbReference type="KEGG" id="bban:J4G43_024990"/>
<gene>
    <name evidence="3" type="ORF">J4G43_024990</name>
    <name evidence="2" type="ORF">J4G43_27005</name>
</gene>
<accession>A0A939S2F9</accession>
<evidence type="ECO:0000313" key="2">
    <source>
        <dbReference type="EMBL" id="MBO1864444.1"/>
    </source>
</evidence>
<name>A0A939S2F9_9BRAD</name>
<dbReference type="EMBL" id="JAGEMI010000001">
    <property type="protein sequence ID" value="MBO1864444.1"/>
    <property type="molecule type" value="Genomic_DNA"/>
</dbReference>
<evidence type="ECO:0000256" key="1">
    <source>
        <dbReference type="SAM" id="MobiDB-lite"/>
    </source>
</evidence>
<organism evidence="2">
    <name type="scientific">Bradyrhizobium barranii subsp. barranii</name>
    <dbReference type="NCBI Taxonomy" id="2823807"/>
    <lineage>
        <taxon>Bacteria</taxon>
        <taxon>Pseudomonadati</taxon>
        <taxon>Pseudomonadota</taxon>
        <taxon>Alphaproteobacteria</taxon>
        <taxon>Hyphomicrobiales</taxon>
        <taxon>Nitrobacteraceae</taxon>
        <taxon>Bradyrhizobium</taxon>
        <taxon>Bradyrhizobium barranii</taxon>
    </lineage>
</organism>
<evidence type="ECO:0000313" key="4">
    <source>
        <dbReference type="Proteomes" id="UP000664702"/>
    </source>
</evidence>
<evidence type="ECO:0000313" key="3">
    <source>
        <dbReference type="EMBL" id="UEM17198.1"/>
    </source>
</evidence>
<proteinExistence type="predicted"/>
<reference evidence="3 4" key="2">
    <citation type="journal article" date="2022" name="Int. J. Syst. Evol. Microbiol.">
        <title>Strains of Bradyrhizobium barranii sp. nov. associated with legumes native to Canada are symbionts of soybeans and belong to different subspecies (subsp. barranii subsp. nov. and subsp. apii subsp. nov.) and symbiovars (sv. glycinearum and sv. septentrionale).</title>
        <authorList>
            <person name="Bromfield E.S.P."/>
            <person name="Cloutier S."/>
            <person name="Wasai-Hara S."/>
            <person name="Minamisawa K."/>
        </authorList>
    </citation>
    <scope>NUCLEOTIDE SEQUENCE [LARGE SCALE GENOMIC DNA]</scope>
    <source>
        <strain evidence="3 4">144S4</strain>
    </source>
</reference>
<protein>
    <submittedName>
        <fullName evidence="2">Uncharacterized protein</fullName>
    </submittedName>
</protein>
<dbReference type="Proteomes" id="UP000664702">
    <property type="component" value="Chromosome"/>
</dbReference>
<reference evidence="2" key="1">
    <citation type="submission" date="2021-03" db="EMBL/GenBank/DDBJ databases">
        <title>Whole Genome Sequence of Bradyrhizobium sp. Strain 144S4.</title>
        <authorList>
            <person name="Bromfield E.S.P."/>
            <person name="Cloutier S."/>
        </authorList>
    </citation>
    <scope>NUCLEOTIDE SEQUENCE [LARGE SCALE GENOMIC DNA]</scope>
    <source>
        <strain evidence="2">144S4</strain>
    </source>
</reference>
<feature type="region of interest" description="Disordered" evidence="1">
    <location>
        <begin position="122"/>
        <end position="153"/>
    </location>
</feature>
<dbReference type="AlphaFoldDB" id="A0A939S2F9"/>
<dbReference type="RefSeq" id="WP_208086631.1">
    <property type="nucleotide sequence ID" value="NZ_CP086136.1"/>
</dbReference>